<evidence type="ECO:0000313" key="1">
    <source>
        <dbReference type="EMBL" id="MDO9713023.1"/>
    </source>
</evidence>
<proteinExistence type="predicted"/>
<keyword evidence="2" id="KW-1185">Reference proteome</keyword>
<accession>A0ABT9E9Z7</accession>
<sequence length="78" mass="8150">MSTATDGLGALSTALVGQHAARYSDACAIAYFELGILLAHAGGEVPDWLTAAPRWACAAAAIGRSAARHRLRESRLSR</sequence>
<name>A0ABT9E9Z7_9PROT</name>
<reference evidence="1 2" key="1">
    <citation type="submission" date="2023-08" db="EMBL/GenBank/DDBJ databases">
        <title>The draft genome sequence of Paracraurococcus sp. LOR1-02.</title>
        <authorList>
            <person name="Kingkaew E."/>
            <person name="Tanasupawat S."/>
        </authorList>
    </citation>
    <scope>NUCLEOTIDE SEQUENCE [LARGE SCALE GENOMIC DNA]</scope>
    <source>
        <strain evidence="1 2">LOR1-02</strain>
    </source>
</reference>
<organism evidence="1 2">
    <name type="scientific">Paracraurococcus lichenis</name>
    <dbReference type="NCBI Taxonomy" id="3064888"/>
    <lineage>
        <taxon>Bacteria</taxon>
        <taxon>Pseudomonadati</taxon>
        <taxon>Pseudomonadota</taxon>
        <taxon>Alphaproteobacteria</taxon>
        <taxon>Acetobacterales</taxon>
        <taxon>Roseomonadaceae</taxon>
        <taxon>Paracraurococcus</taxon>
    </lineage>
</organism>
<protein>
    <submittedName>
        <fullName evidence="1">Uncharacterized protein</fullName>
    </submittedName>
</protein>
<dbReference type="Proteomes" id="UP001243009">
    <property type="component" value="Unassembled WGS sequence"/>
</dbReference>
<comment type="caution">
    <text evidence="1">The sequence shown here is derived from an EMBL/GenBank/DDBJ whole genome shotgun (WGS) entry which is preliminary data.</text>
</comment>
<dbReference type="EMBL" id="JAUTWS010000067">
    <property type="protein sequence ID" value="MDO9713023.1"/>
    <property type="molecule type" value="Genomic_DNA"/>
</dbReference>
<gene>
    <name evidence="1" type="ORF">Q7A36_32140</name>
</gene>
<evidence type="ECO:0000313" key="2">
    <source>
        <dbReference type="Proteomes" id="UP001243009"/>
    </source>
</evidence>
<dbReference type="RefSeq" id="WP_305107884.1">
    <property type="nucleotide sequence ID" value="NZ_JAUTWS010000067.1"/>
</dbReference>